<evidence type="ECO:0000256" key="1">
    <source>
        <dbReference type="SAM" id="Phobius"/>
    </source>
</evidence>
<accession>A0ABQ2I2Q2</accession>
<protein>
    <submittedName>
        <fullName evidence="2">Uncharacterized protein</fullName>
    </submittedName>
</protein>
<gene>
    <name evidence="2" type="ORF">GCM10011609_38040</name>
</gene>
<dbReference type="EMBL" id="BMNC01000005">
    <property type="protein sequence ID" value="GGM96669.1"/>
    <property type="molecule type" value="Genomic_DNA"/>
</dbReference>
<dbReference type="RefSeq" id="WP_189156110.1">
    <property type="nucleotide sequence ID" value="NZ_BMNC01000005.1"/>
</dbReference>
<comment type="caution">
    <text evidence="2">The sequence shown here is derived from an EMBL/GenBank/DDBJ whole genome shotgun (WGS) entry which is preliminary data.</text>
</comment>
<reference evidence="3" key="1">
    <citation type="journal article" date="2019" name="Int. J. Syst. Evol. Microbiol.">
        <title>The Global Catalogue of Microorganisms (GCM) 10K type strain sequencing project: providing services to taxonomists for standard genome sequencing and annotation.</title>
        <authorList>
            <consortium name="The Broad Institute Genomics Platform"/>
            <consortium name="The Broad Institute Genome Sequencing Center for Infectious Disease"/>
            <person name="Wu L."/>
            <person name="Ma J."/>
        </authorList>
    </citation>
    <scope>NUCLEOTIDE SEQUENCE [LARGE SCALE GENOMIC DNA]</scope>
    <source>
        <strain evidence="3">CGMCC 4.7319</strain>
    </source>
</reference>
<keyword evidence="1" id="KW-0812">Transmembrane</keyword>
<feature type="transmembrane region" description="Helical" evidence="1">
    <location>
        <begin position="46"/>
        <end position="64"/>
    </location>
</feature>
<name>A0ABQ2I2Q2_9PSEU</name>
<keyword evidence="1" id="KW-0472">Membrane</keyword>
<evidence type="ECO:0000313" key="2">
    <source>
        <dbReference type="EMBL" id="GGM96669.1"/>
    </source>
</evidence>
<evidence type="ECO:0000313" key="3">
    <source>
        <dbReference type="Proteomes" id="UP000597656"/>
    </source>
</evidence>
<feature type="transmembrane region" description="Helical" evidence="1">
    <location>
        <begin position="20"/>
        <end position="40"/>
    </location>
</feature>
<keyword evidence="1" id="KW-1133">Transmembrane helix</keyword>
<organism evidence="2 3">
    <name type="scientific">Lentzea pudingi</name>
    <dbReference type="NCBI Taxonomy" id="1789439"/>
    <lineage>
        <taxon>Bacteria</taxon>
        <taxon>Bacillati</taxon>
        <taxon>Actinomycetota</taxon>
        <taxon>Actinomycetes</taxon>
        <taxon>Pseudonocardiales</taxon>
        <taxon>Pseudonocardiaceae</taxon>
        <taxon>Lentzea</taxon>
    </lineage>
</organism>
<dbReference type="Proteomes" id="UP000597656">
    <property type="component" value="Unassembled WGS sequence"/>
</dbReference>
<keyword evidence="3" id="KW-1185">Reference proteome</keyword>
<proteinExistence type="predicted"/>
<sequence>MLRETILFLEEFLRGHGPSAVAKAAVGLMSFAVLLGAVLGSTAIKAGALVTAMLLIVVAGIALLTRRRAERRELEDHRTLVSEYCRLIDDKWPAFQVANWEETAVIGERGDTHSKLKIKLKLIRDDVRFIRLRFDCGWPQPARYRRSVHMTVRNLLIDGSPGTTLRTTVSWPRAGAMAAIAHFHTPLPANSEVSFTVDLIWPRRCAPLLDGAPDEFGLMFREPTRRATYRVLLPEGAEAYVEPVGRTESFKRIQLGRNVDDRGRETIIVRLSDPPIRHRAGVRLQLKEARRASPLR</sequence>